<name>A0AAC9JE84_9ALTE</name>
<feature type="transmembrane region" description="Helical" evidence="1">
    <location>
        <begin position="938"/>
        <end position="960"/>
    </location>
</feature>
<dbReference type="Proteomes" id="UP000182101">
    <property type="component" value="Plasmid pAMCP48-600"/>
</dbReference>
<reference evidence="3 4" key="1">
    <citation type="submission" date="2016-11" db="EMBL/GenBank/DDBJ databases">
        <title>Networking in microbes: conjugative elements and plasmids in the genus Alteromonas.</title>
        <authorList>
            <person name="Lopez-Perez M."/>
            <person name="Ramon-Marco N."/>
            <person name="Rodriguez-Valera F."/>
        </authorList>
    </citation>
    <scope>NUCLEOTIDE SEQUENCE [LARGE SCALE GENOMIC DNA]</scope>
    <source>
        <strain evidence="3 4">CP48</strain>
        <plasmid evidence="4">pamcp48-600</plasmid>
    </source>
</reference>
<feature type="transmembrane region" description="Helical" evidence="1">
    <location>
        <begin position="824"/>
        <end position="843"/>
    </location>
</feature>
<keyword evidence="2" id="KW-0732">Signal</keyword>
<proteinExistence type="predicted"/>
<gene>
    <name evidence="3" type="ORF">BM524_21315</name>
</gene>
<evidence type="ECO:0000256" key="2">
    <source>
        <dbReference type="SAM" id="SignalP"/>
    </source>
</evidence>
<sequence>MRSFLFLVLFSLSSFAFAQESSSSVSQECGLNEDGSIAIADGTLCKQDIAFGNIYEIFPSLVEELKPIWKLNFFQSVGDEPEEQILLGDYHGDAVFFVLFKLFFYLVILALVVYSIFLVIHAIIRVLKGGSLMAADFSEDDTKSWSIGAIVAGLFLFPFKNFFIGQMMVFSLGILSLSLANLTSSVFYAGNQAVFNDYTNPVIVEEESVTNGVWERHSFMADSYYRYLTTMALCQQETASYKVTTSHWSTTVDDYRKRYACELGENENDNFLAHHWYDTNSTPPFGWYDTAYGADKGVGKYRFSSISDIVFETAPTKTSYCKVDDNTLKSHACGGVTIYNANWANNPLVTLLDEPVELFEIIDSMEKAINPSMDAESLKEVVATHWRELRALLSTAFNETSAAAQLVEEDNHLVALDNEVMDKRSALNRIYEDSARPHYQNASKLLHQTAMNALLFGSKHEYEQIHSVRSGARETGELELRENGIASHFSNAQALAKWIRRAQCVDYPEDLVHTATTLSFLQGKSSLLPSTASARCLDMDDESILEYVGNLGEQEEEAFRDNAIARFAQIEDSFADEWDNRVGLLTEQRRAIETSFSESVTEGTLNRWWVDARQKGYLGIATYLKNISQVIETYKNDVRQITNTYQFMQPNFNTKYVSFDVEEKSGSSVRFRAFSFAGDEVLNSTYPLFKKVDPLVSSAQWLMQREMLLRQKPLDNGNVDTDSFKIFEMIDLSKDYFDRLGISFSYKDNQQALCLTDPTQCPFPLSDPLVELSLLGHDLVDAGIEFFSLALPIKYISGTVLKRNASSQDGAVVESKDIEKVKNAMGGLGAVIFGLVDIASVGVDLMYDLLGPLMVAVTIMGAALAYLLPIVPEVYLYMKFIAWFMVLVMASFSVLLWCLFIVRFKEKRDIIKSAGLHYGVEIMFSPTLATIATIFAYYFFYVVAFAVGSTSIFLAGLPLFESDSVIRNFFDTLFSLVLIFFIFIMGLRYVYQLMEDMMGELLTRLGVNHKAMDDKVGDFVKALLFDKARKLLDDAHKNHAKKGRREYRDQLAAKIQNAQHGMAEFNSMYGNAENGGRK</sequence>
<keyword evidence="1" id="KW-0812">Transmembrane</keyword>
<feature type="transmembrane region" description="Helical" evidence="1">
    <location>
        <begin position="880"/>
        <end position="902"/>
    </location>
</feature>
<evidence type="ECO:0000313" key="4">
    <source>
        <dbReference type="Proteomes" id="UP000182101"/>
    </source>
</evidence>
<dbReference type="RefSeq" id="WP_071961069.1">
    <property type="nucleotide sequence ID" value="NZ_CP018025.1"/>
</dbReference>
<feature type="transmembrane region" description="Helical" evidence="1">
    <location>
        <begin position="102"/>
        <end position="124"/>
    </location>
</feature>
<feature type="transmembrane region" description="Helical" evidence="1">
    <location>
        <begin position="972"/>
        <end position="991"/>
    </location>
</feature>
<protein>
    <submittedName>
        <fullName evidence="3">Uncharacterized protein</fullName>
    </submittedName>
</protein>
<evidence type="ECO:0000256" key="1">
    <source>
        <dbReference type="SAM" id="Phobius"/>
    </source>
</evidence>
<dbReference type="EMBL" id="CP018025">
    <property type="protein sequence ID" value="APD92444.1"/>
    <property type="molecule type" value="Genomic_DNA"/>
</dbReference>
<feature type="transmembrane region" description="Helical" evidence="1">
    <location>
        <begin position="145"/>
        <end position="163"/>
    </location>
</feature>
<dbReference type="AlphaFoldDB" id="A0AAC9JE84"/>
<organism evidence="3 4">
    <name type="scientific">Alteromonas mediterranea</name>
    <dbReference type="NCBI Taxonomy" id="314275"/>
    <lineage>
        <taxon>Bacteria</taxon>
        <taxon>Pseudomonadati</taxon>
        <taxon>Pseudomonadota</taxon>
        <taxon>Gammaproteobacteria</taxon>
        <taxon>Alteromonadales</taxon>
        <taxon>Alteromonadaceae</taxon>
        <taxon>Alteromonas/Salinimonas group</taxon>
        <taxon>Alteromonas</taxon>
    </lineage>
</organism>
<feature type="chain" id="PRO_5042051238" evidence="2">
    <location>
        <begin position="19"/>
        <end position="1078"/>
    </location>
</feature>
<keyword evidence="3" id="KW-0614">Plasmid</keyword>
<geneLocation type="plasmid" evidence="4">
    <name>pamcp48-600</name>
</geneLocation>
<keyword evidence="1" id="KW-1133">Transmembrane helix</keyword>
<keyword evidence="1" id="KW-0472">Membrane</keyword>
<feature type="signal peptide" evidence="2">
    <location>
        <begin position="1"/>
        <end position="18"/>
    </location>
</feature>
<feature type="transmembrane region" description="Helical" evidence="1">
    <location>
        <begin position="849"/>
        <end position="868"/>
    </location>
</feature>
<accession>A0AAC9JE84</accession>
<evidence type="ECO:0000313" key="3">
    <source>
        <dbReference type="EMBL" id="APD92444.1"/>
    </source>
</evidence>